<comment type="caution">
    <text evidence="1">The sequence shown here is derived from an EMBL/GenBank/DDBJ whole genome shotgun (WGS) entry which is preliminary data.</text>
</comment>
<organism evidence="1 2">
    <name type="scientific">Blautia hominis</name>
    <dbReference type="NCBI Taxonomy" id="2025493"/>
    <lineage>
        <taxon>Bacteria</taxon>
        <taxon>Bacillati</taxon>
        <taxon>Bacillota</taxon>
        <taxon>Clostridia</taxon>
        <taxon>Lachnospirales</taxon>
        <taxon>Lachnospiraceae</taxon>
        <taxon>Blautia</taxon>
    </lineage>
</organism>
<evidence type="ECO:0000313" key="2">
    <source>
        <dbReference type="Proteomes" id="UP001600943"/>
    </source>
</evidence>
<keyword evidence="2" id="KW-1185">Reference proteome</keyword>
<reference evidence="1 2" key="1">
    <citation type="submission" date="2024-04" db="EMBL/GenBank/DDBJ databases">
        <title>Defined microbial consortia suppress multidrug-resistant proinflammatory Enterobacteriaceae via ecological control.</title>
        <authorList>
            <person name="Furuichi M."/>
            <person name="Kawaguchi T."/>
            <person name="Pust M."/>
            <person name="Yasuma K."/>
            <person name="Plichta D."/>
            <person name="Hasegawa N."/>
            <person name="Ohya T."/>
            <person name="Bhattarai S."/>
            <person name="Sasajima S."/>
            <person name="Aoto Y."/>
            <person name="Tuganbaev T."/>
            <person name="Yaginuma M."/>
            <person name="Ueda M."/>
            <person name="Okahashi N."/>
            <person name="Amafuji K."/>
            <person name="Kiridooshi Y."/>
            <person name="Sugita K."/>
            <person name="Strazar M."/>
            <person name="Skelly A."/>
            <person name="Suda W."/>
            <person name="Hattori M."/>
            <person name="Nakamoto N."/>
            <person name="Caballero S."/>
            <person name="Norman J."/>
            <person name="Olle B."/>
            <person name="Tanoue T."/>
            <person name="Arita M."/>
            <person name="Bucci V."/>
            <person name="Atarashi K."/>
            <person name="Xavier R."/>
            <person name="Honda K."/>
        </authorList>
    </citation>
    <scope>NUCLEOTIDE SEQUENCE [LARGE SCALE GENOMIC DNA]</scope>
    <source>
        <strain evidence="2">k04-0078-D8-1</strain>
    </source>
</reference>
<name>A0ABQ0BGK9_9FIRM</name>
<sequence length="77" mass="8639">MDKIKELLEQGRVIVAKAGDKATPVELSEAVLEYCEAAGYTLDETFSISNKIRNAAWDAREEKCKGMRFSIIKEAEE</sequence>
<accession>A0ABQ0BGK9</accession>
<proteinExistence type="predicted"/>
<dbReference type="RefSeq" id="WP_103732006.1">
    <property type="nucleotide sequence ID" value="NZ_BAABYW010000001.1"/>
</dbReference>
<dbReference type="EMBL" id="BAABYW010000001">
    <property type="protein sequence ID" value="GAA6410572.1"/>
    <property type="molecule type" value="Genomic_DNA"/>
</dbReference>
<protein>
    <submittedName>
        <fullName evidence="1">Uncharacterized protein</fullName>
    </submittedName>
</protein>
<gene>
    <name evidence="1" type="ORF">K040078D81_46890</name>
</gene>
<evidence type="ECO:0000313" key="1">
    <source>
        <dbReference type="EMBL" id="GAA6410572.1"/>
    </source>
</evidence>
<dbReference type="Proteomes" id="UP001600943">
    <property type="component" value="Unassembled WGS sequence"/>
</dbReference>